<evidence type="ECO:0008006" key="2">
    <source>
        <dbReference type="Google" id="ProtNLM"/>
    </source>
</evidence>
<dbReference type="RefSeq" id="WP_354598311.1">
    <property type="nucleotide sequence ID" value="NZ_CP136798.1"/>
</dbReference>
<accession>A0AAU8KMN8</accession>
<reference evidence="1" key="1">
    <citation type="submission" date="2023-10" db="EMBL/GenBank/DDBJ databases">
        <title>Complete genome sequence of Streptomyces sp. JL1001.</title>
        <authorList>
            <person name="Jiang L."/>
        </authorList>
    </citation>
    <scope>NUCLEOTIDE SEQUENCE</scope>
    <source>
        <strain evidence="1">JL1001</strain>
    </source>
</reference>
<sequence>MASRVRASFISGAIGALALLVGVPLAFASEASVTSITSASTAGADYPPSTVEDFAYPGAADILATKGIKLKKGDGRVLLVDCVPDADQIVVRTVGDAEVGRADNYCFRATAKTGYLTLELPRVFMIELLASEHPISADLTANNQTTTVDVEAGGFASVGEGQIGGPRSVLVEIRVTG</sequence>
<protein>
    <recommendedName>
        <fullName evidence="2">Secreted protein</fullName>
    </recommendedName>
</protein>
<name>A0AAU8KMN8_9ACTN</name>
<dbReference type="EMBL" id="CP136798">
    <property type="protein sequence ID" value="XCN17606.1"/>
    <property type="molecule type" value="Genomic_DNA"/>
</dbReference>
<dbReference type="AlphaFoldDB" id="A0AAU8KMN8"/>
<gene>
    <name evidence="1" type="ORF">R1Y80_30005</name>
</gene>
<evidence type="ECO:0000313" key="1">
    <source>
        <dbReference type="EMBL" id="XCN17606.1"/>
    </source>
</evidence>
<proteinExistence type="predicted"/>
<organism evidence="1">
    <name type="scientific">Streptomyces sp. JL1001</name>
    <dbReference type="NCBI Taxonomy" id="3078227"/>
    <lineage>
        <taxon>Bacteria</taxon>
        <taxon>Bacillati</taxon>
        <taxon>Actinomycetota</taxon>
        <taxon>Actinomycetes</taxon>
        <taxon>Kitasatosporales</taxon>
        <taxon>Streptomycetaceae</taxon>
        <taxon>Streptomyces</taxon>
    </lineage>
</organism>